<dbReference type="Proteomes" id="UP001165652">
    <property type="component" value="Unassembled WGS sequence"/>
</dbReference>
<name>A0ABT5JK97_RHOTP</name>
<reference evidence="1" key="1">
    <citation type="journal article" date="2023" name="Microbiol Resour">
        <title>Genome Sequences of Rhodoplanes serenus and Two Thermotolerant Strains, Rhodoplanes tepidamans and 'Rhodoplanes cryptolactis,' Further Refine the Genus.</title>
        <authorList>
            <person name="Rayyan A.A."/>
            <person name="Kyndt J.A."/>
        </authorList>
    </citation>
    <scope>NUCLEOTIDE SEQUENCE</scope>
    <source>
        <strain evidence="1">DSM 9987</strain>
    </source>
</reference>
<reference evidence="1" key="2">
    <citation type="submission" date="2023-02" db="EMBL/GenBank/DDBJ databases">
        <authorList>
            <person name="Rayyan A."/>
            <person name="Meyer T."/>
            <person name="Kyndt J.A."/>
        </authorList>
    </citation>
    <scope>NUCLEOTIDE SEQUENCE</scope>
    <source>
        <strain evidence="1">DSM 9987</strain>
    </source>
</reference>
<protein>
    <submittedName>
        <fullName evidence="1">Transcriptional regulator</fullName>
    </submittedName>
</protein>
<sequence>MALTRDFKQTMKARAERDPAFRNALLTEAAELLLSGDLDAGKAVLRDYINTTIGFERLAQETGTPAKSLMRMLGPGGNPRASNLLAVIASLQRVGRVKLAVAVGQ</sequence>
<evidence type="ECO:0000313" key="2">
    <source>
        <dbReference type="Proteomes" id="UP001165652"/>
    </source>
</evidence>
<keyword evidence="2" id="KW-1185">Reference proteome</keyword>
<comment type="caution">
    <text evidence="1">The sequence shown here is derived from an EMBL/GenBank/DDBJ whole genome shotgun (WGS) entry which is preliminary data.</text>
</comment>
<gene>
    <name evidence="1" type="ORF">PQJ73_29250</name>
</gene>
<organism evidence="1 2">
    <name type="scientific">Rhodoplanes tepidamans</name>
    <name type="common">Rhodoplanes cryptolactis</name>
    <dbReference type="NCBI Taxonomy" id="200616"/>
    <lineage>
        <taxon>Bacteria</taxon>
        <taxon>Pseudomonadati</taxon>
        <taxon>Pseudomonadota</taxon>
        <taxon>Alphaproteobacteria</taxon>
        <taxon>Hyphomicrobiales</taxon>
        <taxon>Nitrobacteraceae</taxon>
        <taxon>Rhodoplanes</taxon>
    </lineage>
</organism>
<accession>A0ABT5JK97</accession>
<evidence type="ECO:0000313" key="1">
    <source>
        <dbReference type="EMBL" id="MDC7789786.1"/>
    </source>
</evidence>
<dbReference type="RefSeq" id="WP_272780607.1">
    <property type="nucleotide sequence ID" value="NZ_JAQQLI010000091.1"/>
</dbReference>
<dbReference type="EMBL" id="JAQQLI010000091">
    <property type="protein sequence ID" value="MDC7789786.1"/>
    <property type="molecule type" value="Genomic_DNA"/>
</dbReference>
<proteinExistence type="predicted"/>